<evidence type="ECO:0000256" key="3">
    <source>
        <dbReference type="SAM" id="Phobius"/>
    </source>
</evidence>
<feature type="coiled-coil region" evidence="1">
    <location>
        <begin position="509"/>
        <end position="613"/>
    </location>
</feature>
<keyword evidence="5" id="KW-1185">Reference proteome</keyword>
<evidence type="ECO:0000256" key="2">
    <source>
        <dbReference type="SAM" id="MobiDB-lite"/>
    </source>
</evidence>
<feature type="region of interest" description="Disordered" evidence="2">
    <location>
        <begin position="701"/>
        <end position="790"/>
    </location>
</feature>
<keyword evidence="3" id="KW-0472">Membrane</keyword>
<evidence type="ECO:0000313" key="4">
    <source>
        <dbReference type="EMBL" id="MCG2588966.1"/>
    </source>
</evidence>
<sequence length="1125" mass="129845">MHNQKKTESKAREIVSLLRSFHQKITGKKRTAQVATFTAILLAALFLVVLIESSFYLSAMVKSILLFVLIAGSSFAVYHLSKTVRTDSFKSFIEDFFASYGQDEVHSAIDLYLDDKQKRSRFYAAAISANLKHVELGGLRKNLKEFINRSRVHKLSQLSLMASGLATVFALIVAFSLPSESLRTLHFWNSYEQPNPFSFTISPADTTIEHGSEATVSIRFEDGYLPSESVLEFKTDVEENYRQRQMQQTENGVFQSSGIELTNDVTYRLVMDDFVSQDYRIDVQLQPRFDQLTASVTPPPYTGLPVSENEYPFSEISLYPGSELSFTGTTNKPVQFVEMITLSDTLEMQHSGSVESQFEVSINPEETDTLIFAMTDEEGLKNRNPFRTILNVQEDQYPVIVIQEPTGTVMKTDPTELEIIFQATDDFGLSRADLTWSHQQAFTEEPQTGSIRLNKPTNGRVTRFQWDLEQFDLKPRDQLAFSIRVWDNDQISGAKMSESSEVIVQIPSLTEYFDELDEQEQDVQSELDEVSEQFDDMENQYQEFLDKLRQNPQGGFEEQQMLEEVQERQQQIDETVKNLNEKFRQLRSEMEQSNRVSQETQQAYRELQQLMEELDDPALQEAMEELQQALENLSPQDLEQALENVSFNENLYQERLKRTVELFKRLKMNSDLDKLARQYEDMAERMQPKEDSSLEQLSNEMETVKQDMDSVEEQLENLDSNPPENARERLEELKKSSQQQLDSTRQEMDQLQDKSESEMQEGQNSPNEQMQQQQQQISQTLQKEADKFRSSIQQMSGQQLQVNILALQRSLYTLLELSNMEEYLAQTVTDTRSRSQGYIELARVQQNVNDQFTAVADTLFEVSSEIPGIPNQINRKKEDVERKLNRTMDEMVERSQRGSTVASREALGGINDLTSMVASLLDQLMNQQGGGGAGSGGMTMQQMVQQLQDMSGNQQQLNQQLQQMINDVQGDRLNREQSERLNQMARQQNEIRKQLEELQRSGALQQGDRMLSELQRMMEDMEDSINDMRGGVTDPLMIERQQNILSRMLSAEDAMQQRGEEDQREGTSASEFERILPPDITLEELQQEIRARMQDPNFTRFSEKYQRLIEQYFERLRRLEQESLP</sequence>
<reference evidence="4" key="2">
    <citation type="submission" date="2024-05" db="EMBL/GenBank/DDBJ databases">
        <title>Rhodohalobacter halophilus gen. nov., sp. nov., a moderately halophilic member of the family Balneolaceae.</title>
        <authorList>
            <person name="Xia J."/>
        </authorList>
    </citation>
    <scope>NUCLEOTIDE SEQUENCE</scope>
    <source>
        <strain evidence="4">WB101</strain>
    </source>
</reference>
<accession>A0ABS9KDQ1</accession>
<organism evidence="4 5">
    <name type="scientific">Rhodohalobacter sulfatireducens</name>
    <dbReference type="NCBI Taxonomy" id="2911366"/>
    <lineage>
        <taxon>Bacteria</taxon>
        <taxon>Pseudomonadati</taxon>
        <taxon>Balneolota</taxon>
        <taxon>Balneolia</taxon>
        <taxon>Balneolales</taxon>
        <taxon>Balneolaceae</taxon>
        <taxon>Rhodohalobacter</taxon>
    </lineage>
</organism>
<feature type="transmembrane region" description="Helical" evidence="3">
    <location>
        <begin position="63"/>
        <end position="81"/>
    </location>
</feature>
<dbReference type="Gene3D" id="1.10.287.950">
    <property type="entry name" value="Methyl-accepting chemotaxis protein"/>
    <property type="match status" value="1"/>
</dbReference>
<keyword evidence="3" id="KW-0812">Transmembrane</keyword>
<evidence type="ECO:0000313" key="5">
    <source>
        <dbReference type="Proteomes" id="UP001165366"/>
    </source>
</evidence>
<feature type="compositionally biased region" description="Basic and acidic residues" evidence="2">
    <location>
        <begin position="1058"/>
        <end position="1076"/>
    </location>
</feature>
<dbReference type="Proteomes" id="UP001165366">
    <property type="component" value="Unassembled WGS sequence"/>
</dbReference>
<feature type="compositionally biased region" description="Low complexity" evidence="2">
    <location>
        <begin position="769"/>
        <end position="782"/>
    </location>
</feature>
<protein>
    <recommendedName>
        <fullName evidence="6">DUF4175 family protein</fullName>
    </recommendedName>
</protein>
<feature type="compositionally biased region" description="Basic and acidic residues" evidence="2">
    <location>
        <begin position="725"/>
        <end position="735"/>
    </location>
</feature>
<reference evidence="4" key="1">
    <citation type="submission" date="2022-01" db="EMBL/GenBank/DDBJ databases">
        <authorList>
            <person name="Wang Y."/>
        </authorList>
    </citation>
    <scope>NUCLEOTIDE SEQUENCE</scope>
    <source>
        <strain evidence="4">WB101</strain>
    </source>
</reference>
<feature type="transmembrane region" description="Helical" evidence="3">
    <location>
        <begin position="34"/>
        <end position="57"/>
    </location>
</feature>
<evidence type="ECO:0000256" key="1">
    <source>
        <dbReference type="SAM" id="Coils"/>
    </source>
</evidence>
<feature type="compositionally biased region" description="Basic and acidic residues" evidence="2">
    <location>
        <begin position="744"/>
        <end position="757"/>
    </location>
</feature>
<keyword evidence="3" id="KW-1133">Transmembrane helix</keyword>
<evidence type="ECO:0008006" key="6">
    <source>
        <dbReference type="Google" id="ProtNLM"/>
    </source>
</evidence>
<keyword evidence="1" id="KW-0175">Coiled coil</keyword>
<proteinExistence type="predicted"/>
<comment type="caution">
    <text evidence="4">The sequence shown here is derived from an EMBL/GenBank/DDBJ whole genome shotgun (WGS) entry which is preliminary data.</text>
</comment>
<feature type="coiled-coil region" evidence="1">
    <location>
        <begin position="940"/>
        <end position="1031"/>
    </location>
</feature>
<gene>
    <name evidence="4" type="ORF">L6773_10330</name>
</gene>
<dbReference type="EMBL" id="JAKLWS010000011">
    <property type="protein sequence ID" value="MCG2588966.1"/>
    <property type="molecule type" value="Genomic_DNA"/>
</dbReference>
<feature type="region of interest" description="Disordered" evidence="2">
    <location>
        <begin position="1052"/>
        <end position="1076"/>
    </location>
</feature>
<dbReference type="RefSeq" id="WP_237854091.1">
    <property type="nucleotide sequence ID" value="NZ_JAKLWS010000011.1"/>
</dbReference>
<feature type="transmembrane region" description="Helical" evidence="3">
    <location>
        <begin position="158"/>
        <end position="177"/>
    </location>
</feature>
<name>A0ABS9KDQ1_9BACT</name>